<keyword evidence="2" id="KW-1185">Reference proteome</keyword>
<comment type="caution">
    <text evidence="1">The sequence shown here is derived from an EMBL/GenBank/DDBJ whole genome shotgun (WGS) entry which is preliminary data.</text>
</comment>
<dbReference type="Proteomes" id="UP001177021">
    <property type="component" value="Unassembled WGS sequence"/>
</dbReference>
<evidence type="ECO:0000313" key="2">
    <source>
        <dbReference type="Proteomes" id="UP001177021"/>
    </source>
</evidence>
<accession>A0ACB0JI49</accession>
<proteinExistence type="predicted"/>
<gene>
    <name evidence="1" type="ORF">MILVUS5_LOCUS13741</name>
</gene>
<organism evidence="1 2">
    <name type="scientific">Trifolium pratense</name>
    <name type="common">Red clover</name>
    <dbReference type="NCBI Taxonomy" id="57577"/>
    <lineage>
        <taxon>Eukaryota</taxon>
        <taxon>Viridiplantae</taxon>
        <taxon>Streptophyta</taxon>
        <taxon>Embryophyta</taxon>
        <taxon>Tracheophyta</taxon>
        <taxon>Spermatophyta</taxon>
        <taxon>Magnoliopsida</taxon>
        <taxon>eudicotyledons</taxon>
        <taxon>Gunneridae</taxon>
        <taxon>Pentapetalae</taxon>
        <taxon>rosids</taxon>
        <taxon>fabids</taxon>
        <taxon>Fabales</taxon>
        <taxon>Fabaceae</taxon>
        <taxon>Papilionoideae</taxon>
        <taxon>50 kb inversion clade</taxon>
        <taxon>NPAAA clade</taxon>
        <taxon>Hologalegina</taxon>
        <taxon>IRL clade</taxon>
        <taxon>Trifolieae</taxon>
        <taxon>Trifolium</taxon>
    </lineage>
</organism>
<evidence type="ECO:0000313" key="1">
    <source>
        <dbReference type="EMBL" id="CAJ2644778.1"/>
    </source>
</evidence>
<sequence length="72" mass="8334">MNHSWSCNLLAYSINIQLPLCFLPRQDNFLLILLKFVKHLHSLNAAIKISEEKENRYGMRVFSFVVGFSSSC</sequence>
<protein>
    <submittedName>
        <fullName evidence="1">Uncharacterized protein</fullName>
    </submittedName>
</protein>
<dbReference type="EMBL" id="CASHSV030000044">
    <property type="protein sequence ID" value="CAJ2644778.1"/>
    <property type="molecule type" value="Genomic_DNA"/>
</dbReference>
<reference evidence="1" key="1">
    <citation type="submission" date="2023-10" db="EMBL/GenBank/DDBJ databases">
        <authorList>
            <person name="Rodriguez Cubillos JULIANA M."/>
            <person name="De Vega J."/>
        </authorList>
    </citation>
    <scope>NUCLEOTIDE SEQUENCE</scope>
</reference>
<name>A0ACB0JI49_TRIPR</name>